<dbReference type="Proteomes" id="UP000005631">
    <property type="component" value="Chromosome"/>
</dbReference>
<dbReference type="STRING" id="926562.Oweho_0995"/>
<protein>
    <submittedName>
        <fullName evidence="3">Putative glycosyltransferase</fullName>
    </submittedName>
</protein>
<dbReference type="eggNOG" id="COG1216">
    <property type="taxonomic scope" value="Bacteria"/>
</dbReference>
<keyword evidence="3" id="KW-0808">Transferase</keyword>
<dbReference type="HOGENOM" id="CLU_027058_0_0_10"/>
<feature type="transmembrane region" description="Helical" evidence="1">
    <location>
        <begin position="547"/>
        <end position="567"/>
    </location>
</feature>
<dbReference type="Pfam" id="PF00535">
    <property type="entry name" value="Glycos_transf_2"/>
    <property type="match status" value="1"/>
</dbReference>
<feature type="domain" description="Glycosyltransferase 2-like" evidence="2">
    <location>
        <begin position="4"/>
        <end position="188"/>
    </location>
</feature>
<dbReference type="PANTHER" id="PTHR43179">
    <property type="entry name" value="RHAMNOSYLTRANSFERASE WBBL"/>
    <property type="match status" value="1"/>
</dbReference>
<sequence>MKLSIVIVNYNVKYFLEQCLRSVDIAMQGIDGEIFMVDNASADKSVEMVQQKFPHVKVIANKDNVGFSKANNQAMRISKGEYILLLNPDTVVEENTFRESIRFMDEHKDAGALGVKMIDGKGNFLPESKRGLPTPWVSFYKIFGLSSLLPKSPKYARYHMGHLDKDENHEIEILAGAYMFMRKEALDKSGLLDEDFFMYGEDIDLSYRIVKAGYKNYYLADTSIIHYKGESTKKGSLNYVYVFYKAMAIFAKKHFSGTYATMFNFMITLAIYLRAGLSVFKRIISALALPTLDAGVFLAGLYYIKEYWEHNHRFIVGGEYSSELIWTAFPLYALAWIVGIFVSGGYEKPTRIINLLKGILIGSVAILVGYSLVPEDYRFSRAIILLGSVWAVFSIPLIRLILQRIFKFPLISITQENKRILIVGTPDEAARVEQLIKQTSGRLAYLAFISPGKEPIQNEKYVGQLVDLADICRIFQIDEVIFCSKDISGNDIFKKMAELNPLKVEIKIAPTESEFVIGSNSIDSQGSWYTIQFNDISKPANKRAKRIFDITAALLLLIISPFIVWAVEHKGAFFKNIFSVLSGRKTWVGYDPQSNIEHLPKLRHSVLKTTLGSGLNTNNDAAINHINQLYAKNYKVWNDLQFLISGYRYLGS</sequence>
<evidence type="ECO:0000256" key="1">
    <source>
        <dbReference type="SAM" id="Phobius"/>
    </source>
</evidence>
<dbReference type="RefSeq" id="WP_014201365.1">
    <property type="nucleotide sequence ID" value="NC_016599.1"/>
</dbReference>
<dbReference type="InterPro" id="IPR029044">
    <property type="entry name" value="Nucleotide-diphossugar_trans"/>
</dbReference>
<dbReference type="GO" id="GO:0016740">
    <property type="term" value="F:transferase activity"/>
    <property type="evidence" value="ECO:0007669"/>
    <property type="project" value="UniProtKB-KW"/>
</dbReference>
<gene>
    <name evidence="3" type="ordered locus">Oweho_0995</name>
</gene>
<dbReference type="SUPFAM" id="SSF53448">
    <property type="entry name" value="Nucleotide-diphospho-sugar transferases"/>
    <property type="match status" value="1"/>
</dbReference>
<keyword evidence="1" id="KW-0472">Membrane</keyword>
<evidence type="ECO:0000313" key="3">
    <source>
        <dbReference type="EMBL" id="AEV32005.1"/>
    </source>
</evidence>
<dbReference type="PATRIC" id="fig|926562.3.peg.1010"/>
<keyword evidence="4" id="KW-1185">Reference proteome</keyword>
<dbReference type="AlphaFoldDB" id="G8R3X3"/>
<feature type="transmembrane region" description="Helical" evidence="1">
    <location>
        <begin position="379"/>
        <end position="402"/>
    </location>
</feature>
<proteinExistence type="predicted"/>
<evidence type="ECO:0000259" key="2">
    <source>
        <dbReference type="Pfam" id="PF00535"/>
    </source>
</evidence>
<feature type="transmembrane region" description="Helical" evidence="1">
    <location>
        <begin position="355"/>
        <end position="373"/>
    </location>
</feature>
<dbReference type="KEGG" id="oho:Oweho_0995"/>
<dbReference type="InterPro" id="IPR001173">
    <property type="entry name" value="Glyco_trans_2-like"/>
</dbReference>
<dbReference type="CDD" id="cd04186">
    <property type="entry name" value="GT_2_like_c"/>
    <property type="match status" value="1"/>
</dbReference>
<dbReference type="eggNOG" id="COG1086">
    <property type="taxonomic scope" value="Bacteria"/>
</dbReference>
<name>G8R3X3_OWEHD</name>
<keyword evidence="1" id="KW-1133">Transmembrane helix</keyword>
<evidence type="ECO:0000313" key="4">
    <source>
        <dbReference type="Proteomes" id="UP000005631"/>
    </source>
</evidence>
<feature type="transmembrane region" description="Helical" evidence="1">
    <location>
        <begin position="259"/>
        <end position="277"/>
    </location>
</feature>
<feature type="transmembrane region" description="Helical" evidence="1">
    <location>
        <begin position="284"/>
        <end position="304"/>
    </location>
</feature>
<dbReference type="PANTHER" id="PTHR43179:SF7">
    <property type="entry name" value="RHAMNOSYLTRANSFERASE WBBL"/>
    <property type="match status" value="1"/>
</dbReference>
<keyword evidence="1" id="KW-0812">Transmembrane</keyword>
<reference evidence="3 4" key="1">
    <citation type="journal article" date="2012" name="Stand. Genomic Sci.">
        <title>Genome sequence of the orange-pigmented seawater bacterium Owenweeksia hongkongensis type strain (UST20020801(T)).</title>
        <authorList>
            <person name="Riedel T."/>
            <person name="Held B."/>
            <person name="Nolan M."/>
            <person name="Lucas S."/>
            <person name="Lapidus A."/>
            <person name="Tice H."/>
            <person name="Del Rio T.G."/>
            <person name="Cheng J.F."/>
            <person name="Han C."/>
            <person name="Tapia R."/>
            <person name="Goodwin L.A."/>
            <person name="Pitluck S."/>
            <person name="Liolios K."/>
            <person name="Mavromatis K."/>
            <person name="Pagani I."/>
            <person name="Ivanova N."/>
            <person name="Mikhailova N."/>
            <person name="Pati A."/>
            <person name="Chen A."/>
            <person name="Palaniappan K."/>
            <person name="Rohde M."/>
            <person name="Tindall B.J."/>
            <person name="Detter J.C."/>
            <person name="Goker M."/>
            <person name="Woyke T."/>
            <person name="Bristow J."/>
            <person name="Eisen J.A."/>
            <person name="Markowitz V."/>
            <person name="Hugenholtz P."/>
            <person name="Klenk H.P."/>
            <person name="Kyrpides N.C."/>
        </authorList>
    </citation>
    <scope>NUCLEOTIDE SEQUENCE</scope>
    <source>
        <strain evidence="4">DSM 17368 / JCM 12287 / NRRL B-23963</strain>
    </source>
</reference>
<dbReference type="Gene3D" id="3.90.550.10">
    <property type="entry name" value="Spore Coat Polysaccharide Biosynthesis Protein SpsA, Chain A"/>
    <property type="match status" value="1"/>
</dbReference>
<dbReference type="Gene3D" id="3.40.50.720">
    <property type="entry name" value="NAD(P)-binding Rossmann-like Domain"/>
    <property type="match status" value="1"/>
</dbReference>
<organism evidence="3 4">
    <name type="scientific">Owenweeksia hongkongensis (strain DSM 17368 / CIP 108786 / JCM 12287 / NRRL B-23963 / UST20020801)</name>
    <dbReference type="NCBI Taxonomy" id="926562"/>
    <lineage>
        <taxon>Bacteria</taxon>
        <taxon>Pseudomonadati</taxon>
        <taxon>Bacteroidota</taxon>
        <taxon>Flavobacteriia</taxon>
        <taxon>Flavobacteriales</taxon>
        <taxon>Owenweeksiaceae</taxon>
        <taxon>Owenweeksia</taxon>
    </lineage>
</organism>
<accession>G8R3X3</accession>
<feature type="transmembrane region" description="Helical" evidence="1">
    <location>
        <begin position="324"/>
        <end position="343"/>
    </location>
</feature>
<dbReference type="EMBL" id="CP003156">
    <property type="protein sequence ID" value="AEV32005.1"/>
    <property type="molecule type" value="Genomic_DNA"/>
</dbReference>
<dbReference type="OrthoDB" id="9771846at2"/>